<evidence type="ECO:0000313" key="4">
    <source>
        <dbReference type="Proteomes" id="UP000572377"/>
    </source>
</evidence>
<dbReference type="EMBL" id="JABFBC010000001">
    <property type="protein sequence ID" value="NNU80181.1"/>
    <property type="molecule type" value="Genomic_DNA"/>
</dbReference>
<proteinExistence type="predicted"/>
<feature type="domain" description="DUF1468" evidence="2">
    <location>
        <begin position="6"/>
        <end position="152"/>
    </location>
</feature>
<dbReference type="Proteomes" id="UP000572377">
    <property type="component" value="Unassembled WGS sequence"/>
</dbReference>
<feature type="transmembrane region" description="Helical" evidence="1">
    <location>
        <begin position="81"/>
        <end position="99"/>
    </location>
</feature>
<keyword evidence="1" id="KW-0472">Membrane</keyword>
<evidence type="ECO:0000259" key="2">
    <source>
        <dbReference type="Pfam" id="PF07331"/>
    </source>
</evidence>
<dbReference type="Pfam" id="PF07331">
    <property type="entry name" value="TctB"/>
    <property type="match status" value="1"/>
</dbReference>
<dbReference type="InterPro" id="IPR009936">
    <property type="entry name" value="DUF1468"/>
</dbReference>
<keyword evidence="1" id="KW-1133">Transmembrane helix</keyword>
<organism evidence="3 4">
    <name type="scientific">Halovulum dunhuangense</name>
    <dbReference type="NCBI Taxonomy" id="1505036"/>
    <lineage>
        <taxon>Bacteria</taxon>
        <taxon>Pseudomonadati</taxon>
        <taxon>Pseudomonadota</taxon>
        <taxon>Alphaproteobacteria</taxon>
        <taxon>Rhodobacterales</taxon>
        <taxon>Paracoccaceae</taxon>
        <taxon>Halovulum</taxon>
    </lineage>
</organism>
<feature type="transmembrane region" description="Helical" evidence="1">
    <location>
        <begin position="128"/>
        <end position="147"/>
    </location>
</feature>
<sequence length="165" mass="17393">MPKDFWIGLVTLGAATFYWLEADKIRISPLDGPVGASGLPKTLALALGALSALLILRALFEKLRPLPDSGAPKAPLRERMVPHLRAMGMLGLGIGYVLLLPVFGYALTVAGLLIGVGLYIGARPDAKLFAVAIGGAIFFHFLFVEFLDVPLPVGAVIETILSTGA</sequence>
<comment type="caution">
    <text evidence="3">The sequence shown here is derived from an EMBL/GenBank/DDBJ whole genome shotgun (WGS) entry which is preliminary data.</text>
</comment>
<feature type="transmembrane region" description="Helical" evidence="1">
    <location>
        <begin position="105"/>
        <end position="121"/>
    </location>
</feature>
<evidence type="ECO:0000256" key="1">
    <source>
        <dbReference type="SAM" id="Phobius"/>
    </source>
</evidence>
<protein>
    <recommendedName>
        <fullName evidence="2">DUF1468 domain-containing protein</fullName>
    </recommendedName>
</protein>
<feature type="transmembrane region" description="Helical" evidence="1">
    <location>
        <begin position="38"/>
        <end position="60"/>
    </location>
</feature>
<dbReference type="RefSeq" id="WP_171323718.1">
    <property type="nucleotide sequence ID" value="NZ_JABFBC010000001.1"/>
</dbReference>
<accession>A0A849L1R6</accession>
<gene>
    <name evidence="3" type="ORF">HMH01_06985</name>
</gene>
<reference evidence="3 4" key="1">
    <citation type="submission" date="2020-05" db="EMBL/GenBank/DDBJ databases">
        <title>Gimesia benthica sp. nov., a novel planctomycete isolated from a deep-sea water sample of the Northwest Indian Ocean.</title>
        <authorList>
            <person name="Wang J."/>
            <person name="Ruan C."/>
            <person name="Song L."/>
            <person name="Zhu Y."/>
            <person name="Li A."/>
            <person name="Zheng X."/>
            <person name="Wang L."/>
            <person name="Lu Z."/>
            <person name="Huang Y."/>
            <person name="Du W."/>
            <person name="Zhou Y."/>
            <person name="Huang L."/>
            <person name="Dai X."/>
        </authorList>
    </citation>
    <scope>NUCLEOTIDE SEQUENCE [LARGE SCALE GENOMIC DNA]</scope>
    <source>
        <strain evidence="3 4">YYQ-30</strain>
    </source>
</reference>
<dbReference type="AlphaFoldDB" id="A0A849L1R6"/>
<evidence type="ECO:0000313" key="3">
    <source>
        <dbReference type="EMBL" id="NNU80181.1"/>
    </source>
</evidence>
<keyword evidence="1" id="KW-0812">Transmembrane</keyword>
<name>A0A849L1R6_9RHOB</name>
<keyword evidence="4" id="KW-1185">Reference proteome</keyword>